<dbReference type="EMBL" id="FLUK01000007">
    <property type="protein sequence ID" value="SBV86178.1"/>
    <property type="molecule type" value="Genomic_DNA"/>
</dbReference>
<sequence>MSLSIARRRAAIVCLLAACHIAAASAADAVSTAPVGADPVVLRVGTARFTASEYRALASSDALSARGLDQPDAVRQFADRVILLEQAKQHHLERDPEVAARLRRAADATLVEAATADLASRAQIDEAQVQRQFQAHPGDYDEYHLSHLFVALHPQSDARRGHDLSEAQALQRAEALKRQLDAGANFATLAMHESDDGATATEGGQLSATFGRYLADPFVAPVQQLAVNQVSAPVRGPDGYHLIRLDAKTPARFDAVRGQIEVQLREQAAAQALEQLRQAHPLSFDRAAYAATPR</sequence>
<dbReference type="PROSITE" id="PS50198">
    <property type="entry name" value="PPIC_PPIASE_2"/>
    <property type="match status" value="1"/>
</dbReference>
<dbReference type="InterPro" id="IPR046357">
    <property type="entry name" value="PPIase_dom_sf"/>
</dbReference>
<dbReference type="PANTHER" id="PTHR47245">
    <property type="entry name" value="PEPTIDYLPROLYL ISOMERASE"/>
    <property type="match status" value="1"/>
</dbReference>
<feature type="chain" id="PRO_5030030913" evidence="3">
    <location>
        <begin position="27"/>
        <end position="294"/>
    </location>
</feature>
<dbReference type="PROSITE" id="PS01096">
    <property type="entry name" value="PPIC_PPIASE_1"/>
    <property type="match status" value="1"/>
</dbReference>
<proteinExistence type="inferred from homology"/>
<evidence type="ECO:0000313" key="6">
    <source>
        <dbReference type="Proteomes" id="UP000184997"/>
    </source>
</evidence>
<dbReference type="Pfam" id="PF00639">
    <property type="entry name" value="Rotamase"/>
    <property type="match status" value="1"/>
</dbReference>
<dbReference type="InterPro" id="IPR023058">
    <property type="entry name" value="PPIase_PpiC_CS"/>
</dbReference>
<reference evidence="6" key="1">
    <citation type="submission" date="2016-07" db="EMBL/GenBank/DDBJ databases">
        <authorList>
            <person name="Florea S."/>
            <person name="Webb J.S."/>
            <person name="Jaromczyk J."/>
            <person name="Schardl C.L."/>
        </authorList>
    </citation>
    <scope>NUCLEOTIDE SEQUENCE [LARGE SCALE GENOMIC DNA]</scope>
</reference>
<dbReference type="InterPro" id="IPR000297">
    <property type="entry name" value="PPIase_PpiC"/>
</dbReference>
<evidence type="ECO:0000256" key="3">
    <source>
        <dbReference type="SAM" id="SignalP"/>
    </source>
</evidence>
<gene>
    <name evidence="5" type="ORF">XTGNCPPB3709_0070</name>
</gene>
<dbReference type="SUPFAM" id="SSF109998">
    <property type="entry name" value="Triger factor/SurA peptide-binding domain-like"/>
    <property type="match status" value="1"/>
</dbReference>
<dbReference type="PANTHER" id="PTHR47245:SF3">
    <property type="entry name" value="PEPTIDYL-PROLYL CIS-TRANS ISOMERASE, PPIC-TYPE-RELATED"/>
    <property type="match status" value="1"/>
</dbReference>
<accession>A0A1M4I8G5</accession>
<keyword evidence="2" id="KW-0697">Rotamase</keyword>
<dbReference type="SUPFAM" id="SSF54534">
    <property type="entry name" value="FKBP-like"/>
    <property type="match status" value="1"/>
</dbReference>
<keyword evidence="2 5" id="KW-0413">Isomerase</keyword>
<protein>
    <submittedName>
        <fullName evidence="5">Peptidylprolyl isomerase</fullName>
    </submittedName>
</protein>
<evidence type="ECO:0000256" key="1">
    <source>
        <dbReference type="ARBA" id="ARBA00007656"/>
    </source>
</evidence>
<organism evidence="5 6">
    <name type="scientific">Xanthomonas graminis pv. graminis</name>
    <dbReference type="NCBI Taxonomy" id="134874"/>
    <lineage>
        <taxon>Bacteria</taxon>
        <taxon>Pseudomonadati</taxon>
        <taxon>Pseudomonadota</taxon>
        <taxon>Gammaproteobacteria</taxon>
        <taxon>Lysobacterales</taxon>
        <taxon>Lysobacteraceae</taxon>
        <taxon>Xanthomonas</taxon>
        <taxon>Xanthomonas translucens group</taxon>
        <taxon>Xanthomonas graminis</taxon>
    </lineage>
</organism>
<dbReference type="GO" id="GO:0003755">
    <property type="term" value="F:peptidyl-prolyl cis-trans isomerase activity"/>
    <property type="evidence" value="ECO:0007669"/>
    <property type="project" value="UniProtKB-KW"/>
</dbReference>
<dbReference type="AlphaFoldDB" id="A0A1M4I8G5"/>
<feature type="domain" description="PpiC" evidence="4">
    <location>
        <begin position="140"/>
        <end position="247"/>
    </location>
</feature>
<evidence type="ECO:0000259" key="4">
    <source>
        <dbReference type="PROSITE" id="PS50198"/>
    </source>
</evidence>
<dbReference type="RefSeq" id="WP_009573535.1">
    <property type="nucleotide sequence ID" value="NZ_CP076252.1"/>
</dbReference>
<dbReference type="InterPro" id="IPR050245">
    <property type="entry name" value="PrsA_foldase"/>
</dbReference>
<comment type="similarity">
    <text evidence="1">Belongs to the PpiC/parvulin rotamase family.</text>
</comment>
<dbReference type="InterPro" id="IPR027304">
    <property type="entry name" value="Trigger_fact/SurA_dom_sf"/>
</dbReference>
<keyword evidence="3" id="KW-0732">Signal</keyword>
<dbReference type="Proteomes" id="UP000184997">
    <property type="component" value="Unassembled WGS sequence"/>
</dbReference>
<evidence type="ECO:0000313" key="5">
    <source>
        <dbReference type="EMBL" id="SBV86178.1"/>
    </source>
</evidence>
<feature type="signal peptide" evidence="3">
    <location>
        <begin position="1"/>
        <end position="26"/>
    </location>
</feature>
<evidence type="ECO:0000256" key="2">
    <source>
        <dbReference type="PROSITE-ProRule" id="PRU00278"/>
    </source>
</evidence>
<name>A0A1M4I8G5_9XANT</name>
<dbReference type="Gene3D" id="3.10.50.40">
    <property type="match status" value="1"/>
</dbReference>